<dbReference type="SUPFAM" id="SSF56281">
    <property type="entry name" value="Metallo-hydrolase/oxidoreductase"/>
    <property type="match status" value="1"/>
</dbReference>
<organism evidence="2 3">
    <name type="scientific">SAR86 cluster bacterium</name>
    <dbReference type="NCBI Taxonomy" id="2030880"/>
    <lineage>
        <taxon>Bacteria</taxon>
        <taxon>Pseudomonadati</taxon>
        <taxon>Pseudomonadota</taxon>
        <taxon>Gammaproteobacteria</taxon>
        <taxon>SAR86 cluster</taxon>
    </lineage>
</organism>
<dbReference type="CDD" id="cd16278">
    <property type="entry name" value="metallo-hydrolase-like_MBL-fold"/>
    <property type="match status" value="1"/>
</dbReference>
<dbReference type="EMBL" id="SHBI01000002">
    <property type="protein sequence ID" value="RZO22755.1"/>
    <property type="molecule type" value="Genomic_DNA"/>
</dbReference>
<dbReference type="Pfam" id="PF00753">
    <property type="entry name" value="Lactamase_B"/>
    <property type="match status" value="1"/>
</dbReference>
<gene>
    <name evidence="2" type="ORF">EVA96_00995</name>
</gene>
<proteinExistence type="predicted"/>
<dbReference type="PANTHER" id="PTHR23131">
    <property type="entry name" value="ENDORIBONUCLEASE LACTB2"/>
    <property type="match status" value="1"/>
</dbReference>
<protein>
    <submittedName>
        <fullName evidence="2">MBL fold metallo-hydrolase</fullName>
    </submittedName>
</protein>
<keyword evidence="2" id="KW-0378">Hydrolase</keyword>
<evidence type="ECO:0000313" key="3">
    <source>
        <dbReference type="Proteomes" id="UP000315782"/>
    </source>
</evidence>
<comment type="caution">
    <text evidence="2">The sequence shown here is derived from an EMBL/GenBank/DDBJ whole genome shotgun (WGS) entry which is preliminary data.</text>
</comment>
<dbReference type="Proteomes" id="UP000315782">
    <property type="component" value="Unassembled WGS sequence"/>
</dbReference>
<evidence type="ECO:0000313" key="2">
    <source>
        <dbReference type="EMBL" id="RZO22755.1"/>
    </source>
</evidence>
<dbReference type="InterPro" id="IPR050662">
    <property type="entry name" value="Sec-metab_biosynth-thioest"/>
</dbReference>
<dbReference type="AlphaFoldDB" id="A0A520MNF6"/>
<dbReference type="SMART" id="SM00849">
    <property type="entry name" value="Lactamase_B"/>
    <property type="match status" value="1"/>
</dbReference>
<dbReference type="Gene3D" id="3.60.15.10">
    <property type="entry name" value="Ribonuclease Z/Hydroxyacylglutathione hydrolase-like"/>
    <property type="match status" value="1"/>
</dbReference>
<dbReference type="InterPro" id="IPR036866">
    <property type="entry name" value="RibonucZ/Hydroxyglut_hydro"/>
</dbReference>
<accession>A0A520MNF6</accession>
<sequence>MELVTKITAPNPGIFTGGGTNTYLIGREDVTLVDPGPNISEHIDEIINTADGKIKRILVTHTHTDHSPAALPLSKLLDVPMYGRLVDGESSWEDETFIPDIVLSDKDILETEECTIEVIHTPGHASNHLCFLIRDIKCLLTGDHIMDGSTVVIGPPDGNMTSYINSLEKLSNFEIDYFAPGHGNYIYEPKKTVQSIIRHRLSREGKVLRKLEEEGKASLDALTKLVYDDVSEQLHPIAKFSLEAHLIKLIDEKKAKKDEGLYKKT</sequence>
<dbReference type="GO" id="GO:0016787">
    <property type="term" value="F:hydrolase activity"/>
    <property type="evidence" value="ECO:0007669"/>
    <property type="project" value="UniProtKB-KW"/>
</dbReference>
<dbReference type="Pfam" id="PF17778">
    <property type="entry name" value="WHD_BLACT"/>
    <property type="match status" value="1"/>
</dbReference>
<dbReference type="InterPro" id="IPR036388">
    <property type="entry name" value="WH-like_DNA-bd_sf"/>
</dbReference>
<dbReference type="Gene3D" id="1.10.10.10">
    <property type="entry name" value="Winged helix-like DNA-binding domain superfamily/Winged helix DNA-binding domain"/>
    <property type="match status" value="1"/>
</dbReference>
<name>A0A520MNF6_9GAMM</name>
<evidence type="ECO:0000259" key="1">
    <source>
        <dbReference type="SMART" id="SM00849"/>
    </source>
</evidence>
<dbReference type="InterPro" id="IPR041516">
    <property type="entry name" value="LACTB2_WH"/>
</dbReference>
<dbReference type="PANTHER" id="PTHR23131:SF0">
    <property type="entry name" value="ENDORIBONUCLEASE LACTB2"/>
    <property type="match status" value="1"/>
</dbReference>
<reference evidence="2 3" key="1">
    <citation type="submission" date="2019-02" db="EMBL/GenBank/DDBJ databases">
        <title>Prokaryotic population dynamics and viral predation in marine succession experiment using metagenomics: the confinement effect.</title>
        <authorList>
            <person name="Haro-Moreno J.M."/>
            <person name="Rodriguez-Valera F."/>
            <person name="Lopez-Perez M."/>
        </authorList>
    </citation>
    <scope>NUCLEOTIDE SEQUENCE [LARGE SCALE GENOMIC DNA]</scope>
    <source>
        <strain evidence="2">MED-G163</strain>
    </source>
</reference>
<feature type="domain" description="Metallo-beta-lactamase" evidence="1">
    <location>
        <begin position="19"/>
        <end position="182"/>
    </location>
</feature>
<dbReference type="InterPro" id="IPR001279">
    <property type="entry name" value="Metallo-B-lactamas"/>
</dbReference>